<protein>
    <submittedName>
        <fullName evidence="1">Tetratricopeptide repeat protein</fullName>
    </submittedName>
</protein>
<reference evidence="1 2" key="1">
    <citation type="submission" date="2018-04" db="EMBL/GenBank/DDBJ databases">
        <title>Characteristic and Complete Genome Sequencing of A Novel Member of Infective Endocarditis Causative Bacteria: Bergeyella cardium QL-PH.</title>
        <authorList>
            <person name="Pan H."/>
            <person name="Sun E."/>
            <person name="Zhang Y."/>
        </authorList>
    </citation>
    <scope>NUCLEOTIDE SEQUENCE [LARGE SCALE GENOMIC DNA]</scope>
    <source>
        <strain evidence="1 2">HPQL</strain>
    </source>
</reference>
<dbReference type="InterPro" id="IPR011990">
    <property type="entry name" value="TPR-like_helical_dom_sf"/>
</dbReference>
<accession>A0A6P1QWD3</accession>
<dbReference type="KEGG" id="bcad:DBX24_05000"/>
<evidence type="ECO:0000313" key="1">
    <source>
        <dbReference type="EMBL" id="QHN65293.1"/>
    </source>
</evidence>
<dbReference type="AlphaFoldDB" id="A0A6P1QWD3"/>
<name>A0A6P1QWD3_9FLAO</name>
<evidence type="ECO:0000313" key="2">
    <source>
        <dbReference type="Proteomes" id="UP000464318"/>
    </source>
</evidence>
<dbReference type="RefSeq" id="WP_160224146.1">
    <property type="nucleotide sequence ID" value="NZ_CP029149.1"/>
</dbReference>
<dbReference type="OrthoDB" id="707450at2"/>
<dbReference type="SUPFAM" id="SSF48452">
    <property type="entry name" value="TPR-like"/>
    <property type="match status" value="1"/>
</dbReference>
<keyword evidence="2" id="KW-1185">Reference proteome</keyword>
<proteinExistence type="predicted"/>
<dbReference type="EMBL" id="CP029149">
    <property type="protein sequence ID" value="QHN65293.1"/>
    <property type="molecule type" value="Genomic_DNA"/>
</dbReference>
<dbReference type="Gene3D" id="1.25.40.10">
    <property type="entry name" value="Tetratricopeptide repeat domain"/>
    <property type="match status" value="1"/>
</dbReference>
<sequence length="130" mass="15401">MSSSCILHIKEAWELKTKSGDKLMKSGNYKEALEFYKEALYRAEVLNLHTYACRSIKVSFMSLLVSSFKNIIHIYERMNCIEQAEEMMKKMIAYIIKLFKNKEITEQEYQTEIKVALVSYTDFINKYQLK</sequence>
<organism evidence="1 2">
    <name type="scientific">Bergeyella cardium</name>
    <dbReference type="NCBI Taxonomy" id="1585976"/>
    <lineage>
        <taxon>Bacteria</taxon>
        <taxon>Pseudomonadati</taxon>
        <taxon>Bacteroidota</taxon>
        <taxon>Flavobacteriia</taxon>
        <taxon>Flavobacteriales</taxon>
        <taxon>Weeksellaceae</taxon>
        <taxon>Bergeyella</taxon>
    </lineage>
</organism>
<dbReference type="Proteomes" id="UP000464318">
    <property type="component" value="Chromosome"/>
</dbReference>
<gene>
    <name evidence="1" type="ORF">DBX24_05000</name>
</gene>